<sequence>MGVALSKLPDDASDVEEVSPFDQLIQPFLVDHPYDLEFFQTFMTINKRYRRMGVDVLKTKVRLAVERFVPFNHVDDFFIMLQKRRSVIGGSIAQSVVSPSYFINHPPTDLNIFCPTYASDRWVVFFRQLGFQISVDSVVGYARKPVESRYVARMPGSDLTIAIIVSKGYSALVPVFSSVYTTQMNFISGSHIFSAFPKFTLHGTTMKRAHSVDENHSEKLQLRGITVFEPRNLTGPCPVYCSMELRRTWTGRGIARVPWQEEEGKYRKGLAFLQKNSVSFVLSFWTSAISASNLYRDVGASLFAFPTGKSPTKHSVSPFISSDLVCLSPTTIAHTSSLVDIGSTGVRAYVLRAKRIAVDLVFIPALHGVSAPLSLNDLDYSIWFPTTAFPWDSQVKLYEAFTVVWGRDRIQNSTVNSFSGGVLSAWRGDIFVVKHGFNGKLTDVSVEDKFFAIRLVLQCASSPL</sequence>
<comment type="caution">
    <text evidence="1">The sequence shown here is derived from an EMBL/GenBank/DDBJ whole genome shotgun (WGS) entry which is preliminary data.</text>
</comment>
<protein>
    <submittedName>
        <fullName evidence="1">Uncharacterized protein</fullName>
    </submittedName>
</protein>
<reference evidence="1 2" key="1">
    <citation type="journal article" date="2018" name="Evol. Lett.">
        <title>Horizontal gene cluster transfer increased hallucinogenic mushroom diversity.</title>
        <authorList>
            <person name="Reynolds H.T."/>
            <person name="Vijayakumar V."/>
            <person name="Gluck-Thaler E."/>
            <person name="Korotkin H.B."/>
            <person name="Matheny P.B."/>
            <person name="Slot J.C."/>
        </authorList>
    </citation>
    <scope>NUCLEOTIDE SEQUENCE [LARGE SCALE GENOMIC DNA]</scope>
    <source>
        <strain evidence="1 2">SRW20</strain>
    </source>
</reference>
<dbReference type="AlphaFoldDB" id="A0A409YIH0"/>
<dbReference type="EMBL" id="NHYE01000817">
    <property type="protein sequence ID" value="PPR02792.1"/>
    <property type="molecule type" value="Genomic_DNA"/>
</dbReference>
<gene>
    <name evidence="1" type="ORF">CVT26_009609</name>
</gene>
<name>A0A409YIH0_9AGAR</name>
<evidence type="ECO:0000313" key="2">
    <source>
        <dbReference type="Proteomes" id="UP000284706"/>
    </source>
</evidence>
<keyword evidence="2" id="KW-1185">Reference proteome</keyword>
<proteinExistence type="predicted"/>
<dbReference type="OrthoDB" id="3030934at2759"/>
<evidence type="ECO:0000313" key="1">
    <source>
        <dbReference type="EMBL" id="PPR02792.1"/>
    </source>
</evidence>
<dbReference type="Proteomes" id="UP000284706">
    <property type="component" value="Unassembled WGS sequence"/>
</dbReference>
<accession>A0A409YIH0</accession>
<organism evidence="1 2">
    <name type="scientific">Gymnopilus dilepis</name>
    <dbReference type="NCBI Taxonomy" id="231916"/>
    <lineage>
        <taxon>Eukaryota</taxon>
        <taxon>Fungi</taxon>
        <taxon>Dikarya</taxon>
        <taxon>Basidiomycota</taxon>
        <taxon>Agaricomycotina</taxon>
        <taxon>Agaricomycetes</taxon>
        <taxon>Agaricomycetidae</taxon>
        <taxon>Agaricales</taxon>
        <taxon>Agaricineae</taxon>
        <taxon>Hymenogastraceae</taxon>
        <taxon>Gymnopilus</taxon>
    </lineage>
</organism>
<dbReference type="InParanoid" id="A0A409YIH0"/>